<keyword evidence="2" id="KW-0436">Ligase</keyword>
<evidence type="ECO:0000256" key="1">
    <source>
        <dbReference type="ARBA" id="ARBA00022801"/>
    </source>
</evidence>
<dbReference type="InterPro" id="IPR009097">
    <property type="entry name" value="Cyclic_Pdiesterase"/>
</dbReference>
<sequence length="203" mass="22227">MPEQLVLPGFEAASPARRPSAGLARPKQTHALFFALFPDPGTAARIAERADGLRAAHGLRGTPLKTARLHVTLQYLGQCLELPPEMVEAAKAAGAVLAMPPFEVVLDQALTFDQNPRCPLVLRASDGAPRVTALQRQLHAVLVDAGFRRLVGHPAHMTLAYRSAHLPQQMLEPIRWQAREFVLVHSHVGLGVHEPLSRWPLRV</sequence>
<dbReference type="Proteomes" id="UP001180487">
    <property type="component" value="Unassembled WGS sequence"/>
</dbReference>
<comment type="caution">
    <text evidence="2">The sequence shown here is derived from an EMBL/GenBank/DDBJ whole genome shotgun (WGS) entry which is preliminary data.</text>
</comment>
<dbReference type="Gene3D" id="3.90.1140.10">
    <property type="entry name" value="Cyclic phosphodiesterase"/>
    <property type="match status" value="1"/>
</dbReference>
<keyword evidence="1" id="KW-0378">Hydrolase</keyword>
<reference evidence="2 3" key="1">
    <citation type="submission" date="2023-07" db="EMBL/GenBank/DDBJ databases">
        <title>Sorghum-associated microbial communities from plants grown in Nebraska, USA.</title>
        <authorList>
            <person name="Schachtman D."/>
        </authorList>
    </citation>
    <scope>NUCLEOTIDE SEQUENCE [LARGE SCALE GENOMIC DNA]</scope>
    <source>
        <strain evidence="2 3">BE313</strain>
    </source>
</reference>
<dbReference type="GO" id="GO:0016874">
    <property type="term" value="F:ligase activity"/>
    <property type="evidence" value="ECO:0007669"/>
    <property type="project" value="UniProtKB-KW"/>
</dbReference>
<gene>
    <name evidence="2" type="ORF">J2X19_001703</name>
</gene>
<dbReference type="EMBL" id="JAVDXT010000001">
    <property type="protein sequence ID" value="MDR7377045.1"/>
    <property type="molecule type" value="Genomic_DNA"/>
</dbReference>
<evidence type="ECO:0000313" key="3">
    <source>
        <dbReference type="Proteomes" id="UP001180487"/>
    </source>
</evidence>
<keyword evidence="3" id="KW-1185">Reference proteome</keyword>
<dbReference type="RefSeq" id="WP_310372432.1">
    <property type="nucleotide sequence ID" value="NZ_JAVDXT010000001.1"/>
</dbReference>
<name>A0ABU2C6T2_9BURK</name>
<dbReference type="PANTHER" id="PTHR35561:SF1">
    <property type="entry name" value="RNA 2',3'-CYCLIC PHOSPHODIESTERASE"/>
    <property type="match status" value="1"/>
</dbReference>
<dbReference type="EC" id="6.5.1.-" evidence="2"/>
<dbReference type="PANTHER" id="PTHR35561">
    <property type="entry name" value="RNA 2',3'-CYCLIC PHOSPHODIESTERASE"/>
    <property type="match status" value="1"/>
</dbReference>
<dbReference type="SUPFAM" id="SSF55144">
    <property type="entry name" value="LigT-like"/>
    <property type="match status" value="1"/>
</dbReference>
<dbReference type="Pfam" id="PF13563">
    <property type="entry name" value="2_5_RNA_ligase2"/>
    <property type="match status" value="1"/>
</dbReference>
<accession>A0ABU2C6T2</accession>
<dbReference type="InterPro" id="IPR004175">
    <property type="entry name" value="RNA_CPDase"/>
</dbReference>
<evidence type="ECO:0000313" key="2">
    <source>
        <dbReference type="EMBL" id="MDR7377045.1"/>
    </source>
</evidence>
<organism evidence="2 3">
    <name type="scientific">Rhodoferax ferrireducens</name>
    <dbReference type="NCBI Taxonomy" id="192843"/>
    <lineage>
        <taxon>Bacteria</taxon>
        <taxon>Pseudomonadati</taxon>
        <taxon>Pseudomonadota</taxon>
        <taxon>Betaproteobacteria</taxon>
        <taxon>Burkholderiales</taxon>
        <taxon>Comamonadaceae</taxon>
        <taxon>Rhodoferax</taxon>
    </lineage>
</organism>
<protein>
    <submittedName>
        <fullName evidence="2">2'-5' RNA ligase</fullName>
        <ecNumber evidence="2">6.5.1.-</ecNumber>
    </submittedName>
</protein>
<proteinExistence type="predicted"/>